<dbReference type="KEGG" id="njp:NEJAP_0167"/>
<dbReference type="AlphaFoldDB" id="A0A7R6SUA5"/>
<accession>A0A7R6SUA5</accession>
<proteinExistence type="predicted"/>
<gene>
    <name evidence="2" type="ORF">NEJAP_0167</name>
</gene>
<keyword evidence="3" id="KW-1185">Reference proteome</keyword>
<reference evidence="2 3" key="1">
    <citation type="journal article" date="2008" name="Int. J. Syst. Evol. Microbiol.">
        <title>Neptunomonas japonica sp. nov., an Osedax japonicus symbiont-like bacterium isolated from sediment adjacent to sperm whale carcasses off Kagoshima, Japan.</title>
        <authorList>
            <person name="Miyazaki M."/>
            <person name="Nogi Y."/>
            <person name="Fujiwara Y."/>
            <person name="Kawato M."/>
            <person name="Kubokawa K."/>
            <person name="Horikoshi K."/>
        </authorList>
    </citation>
    <scope>NUCLEOTIDE SEQUENCE [LARGE SCALE GENOMIC DNA]</scope>
    <source>
        <strain evidence="2 3">JAMM 1380</strain>
    </source>
</reference>
<dbReference type="InterPro" id="IPR011250">
    <property type="entry name" value="OMP/PagP_B-barrel"/>
</dbReference>
<dbReference type="PROSITE" id="PS51257">
    <property type="entry name" value="PROKAR_LIPOPROTEIN"/>
    <property type="match status" value="1"/>
</dbReference>
<dbReference type="Gene3D" id="2.40.160.90">
    <property type="match status" value="1"/>
</dbReference>
<evidence type="ECO:0000313" key="3">
    <source>
        <dbReference type="Proteomes" id="UP000595332"/>
    </source>
</evidence>
<dbReference type="Proteomes" id="UP000595332">
    <property type="component" value="Chromosome"/>
</dbReference>
<feature type="domain" description="Transferrin-binding protein B C-lobe/N-lobe beta-barrel" evidence="1">
    <location>
        <begin position="171"/>
        <end position="297"/>
    </location>
</feature>
<evidence type="ECO:0000313" key="2">
    <source>
        <dbReference type="EMBL" id="BBB28126.1"/>
    </source>
</evidence>
<dbReference type="Pfam" id="PF01298">
    <property type="entry name" value="TbpB_B_D"/>
    <property type="match status" value="1"/>
</dbReference>
<organism evidence="2 3">
    <name type="scientific">Neptunomonas japonica JAMM 1380</name>
    <dbReference type="NCBI Taxonomy" id="1441457"/>
    <lineage>
        <taxon>Bacteria</taxon>
        <taxon>Pseudomonadati</taxon>
        <taxon>Pseudomonadota</taxon>
        <taxon>Gammaproteobacteria</taxon>
        <taxon>Oceanospirillales</taxon>
        <taxon>Oceanospirillaceae</taxon>
        <taxon>Neptunomonas</taxon>
    </lineage>
</organism>
<dbReference type="InterPro" id="IPR001677">
    <property type="entry name" value="TbpB_B_D"/>
</dbReference>
<dbReference type="SUPFAM" id="SSF56925">
    <property type="entry name" value="OMPA-like"/>
    <property type="match status" value="1"/>
</dbReference>
<dbReference type="RefSeq" id="WP_201348859.1">
    <property type="nucleotide sequence ID" value="NZ_AP014546.1"/>
</dbReference>
<name>A0A7R6SUA5_9GAMM</name>
<protein>
    <recommendedName>
        <fullName evidence="1">Transferrin-binding protein B C-lobe/N-lobe beta-barrel domain-containing protein</fullName>
    </recommendedName>
</protein>
<sequence length="298" mass="30054">MEKLSATIVCISTALLLTGCGGGGSSSVKAGYTSFSSIPANTKVDVVGRSVETSYVSGAATTDPVTGVTDLGTDTTMTTSLTYDSAGQLTRLSIATDNGTLTWNSSVDMFISDPGVSQVFTADRNNYAFIAHAVDLGFDYQTFGVWVTGLVTTSGRVGASSIGMRTNGAAVPTSGAASFTGGAVGSYIDASGERFVVVSESLINADFSSRSLIFTTSNSEAISLISAIDTSRPDLNLSGTLAYTAGSNSFSGSVSTVSALSGSASGHFYGPAAQEAGGVFAVTGSGVEGYRGSFGTVR</sequence>
<dbReference type="EMBL" id="AP014546">
    <property type="protein sequence ID" value="BBB28126.1"/>
    <property type="molecule type" value="Genomic_DNA"/>
</dbReference>
<evidence type="ECO:0000259" key="1">
    <source>
        <dbReference type="Pfam" id="PF01298"/>
    </source>
</evidence>